<evidence type="ECO:0000313" key="4">
    <source>
        <dbReference type="EMBL" id="KXZ59406.1"/>
    </source>
</evidence>
<gene>
    <name evidence="4" type="ORF">Bravens_00340</name>
</gene>
<dbReference type="Pfam" id="PF13559">
    <property type="entry name" value="DUF4129"/>
    <property type="match status" value="1"/>
</dbReference>
<dbReference type="AlphaFoldDB" id="A0A150HBE1"/>
<evidence type="ECO:0000256" key="1">
    <source>
        <dbReference type="SAM" id="MobiDB-lite"/>
    </source>
</evidence>
<protein>
    <recommendedName>
        <fullName evidence="3">Protein-glutamine gamma-glutamyltransferase-like C-terminal domain-containing protein</fullName>
    </recommendedName>
</protein>
<comment type="caution">
    <text evidence="4">The sequence shown here is derived from an EMBL/GenBank/DDBJ whole genome shotgun (WGS) entry which is preliminary data.</text>
</comment>
<sequence>MSGLQQPTPEQGREWAERELSDPRYSEVDISFFGKIKRMLDLFFQKLAEGVDNAQSPWFIIGVILFTAAVVGFVIWRVRRGTDDDFSKQLFEMDSEFTGVEPRVFRKLAHEAAENGNWADATANQIRAVFAELNKKRIIDVEAASTAAELAAAASAALPAMSDKLNKAASLFDRIVFGSHPADEADYRFAEQLDSATQALRAPGQETADSAEAANSRGSEQVRA</sequence>
<dbReference type="PATRIC" id="fig|479117.4.peg.336"/>
<dbReference type="Proteomes" id="UP000243589">
    <property type="component" value="Unassembled WGS sequence"/>
</dbReference>
<evidence type="ECO:0000259" key="3">
    <source>
        <dbReference type="Pfam" id="PF13559"/>
    </source>
</evidence>
<reference evidence="4 5" key="1">
    <citation type="submission" date="2016-01" db="EMBL/GenBank/DDBJ databases">
        <title>Use of Whole Genome Sequencing to ascertain that Brevibacterium massiliense (Roux, Raoult 2009) is a later heterotypic synonym of Brevibacterium ravenspurgense (Mages 2008).</title>
        <authorList>
            <person name="Bernier A.-M."/>
            <person name="Burdz T."/>
            <person name="Huynh C."/>
            <person name="Pachecho A.L."/>
            <person name="Wiebe D."/>
            <person name="Bonner C."/>
            <person name="Bernard K."/>
        </authorList>
    </citation>
    <scope>NUCLEOTIDE SEQUENCE [LARGE SCALE GENOMIC DNA]</scope>
    <source>
        <strain evidence="4 5">CCUG56047</strain>
    </source>
</reference>
<dbReference type="InterPro" id="IPR025403">
    <property type="entry name" value="TgpA-like_C"/>
</dbReference>
<evidence type="ECO:0000313" key="5">
    <source>
        <dbReference type="Proteomes" id="UP000243589"/>
    </source>
</evidence>
<name>A0A150HBE1_9MICO</name>
<feature type="transmembrane region" description="Helical" evidence="2">
    <location>
        <begin position="58"/>
        <end position="78"/>
    </location>
</feature>
<organism evidence="4 5">
    <name type="scientific">Brevibacterium ravenspurgense</name>
    <dbReference type="NCBI Taxonomy" id="479117"/>
    <lineage>
        <taxon>Bacteria</taxon>
        <taxon>Bacillati</taxon>
        <taxon>Actinomycetota</taxon>
        <taxon>Actinomycetes</taxon>
        <taxon>Micrococcales</taxon>
        <taxon>Brevibacteriaceae</taxon>
        <taxon>Brevibacterium</taxon>
    </lineage>
</organism>
<evidence type="ECO:0000256" key="2">
    <source>
        <dbReference type="SAM" id="Phobius"/>
    </source>
</evidence>
<dbReference type="RefSeq" id="WP_062019743.1">
    <property type="nucleotide sequence ID" value="NZ_LQQC01000004.1"/>
</dbReference>
<keyword evidence="2" id="KW-1133">Transmembrane helix</keyword>
<feature type="region of interest" description="Disordered" evidence="1">
    <location>
        <begin position="198"/>
        <end position="224"/>
    </location>
</feature>
<accession>A0A150HBE1</accession>
<keyword evidence="2" id="KW-0812">Transmembrane</keyword>
<keyword evidence="5" id="KW-1185">Reference proteome</keyword>
<proteinExistence type="predicted"/>
<keyword evidence="2" id="KW-0472">Membrane</keyword>
<feature type="domain" description="Protein-glutamine gamma-glutamyltransferase-like C-terminal" evidence="3">
    <location>
        <begin position="127"/>
        <end position="194"/>
    </location>
</feature>
<dbReference type="EMBL" id="LQQC01000004">
    <property type="protein sequence ID" value="KXZ59406.1"/>
    <property type="molecule type" value="Genomic_DNA"/>
</dbReference>